<evidence type="ECO:0000256" key="1">
    <source>
        <dbReference type="ARBA" id="ARBA00010075"/>
    </source>
</evidence>
<keyword evidence="3" id="KW-0238">DNA-binding</keyword>
<keyword evidence="8" id="KW-1185">Reference proteome</keyword>
<dbReference type="InterPro" id="IPR047952">
    <property type="entry name" value="Transpos_IS4"/>
</dbReference>
<keyword evidence="4" id="KW-0233">DNA recombination</keyword>
<dbReference type="PANTHER" id="PTHR33258:SF1">
    <property type="entry name" value="TRANSPOSASE INSL FOR INSERTION SEQUENCE ELEMENT IS186A-RELATED"/>
    <property type="match status" value="1"/>
</dbReference>
<protein>
    <submittedName>
        <fullName evidence="7">IS4 family transposase</fullName>
    </submittedName>
</protein>
<evidence type="ECO:0000313" key="8">
    <source>
        <dbReference type="Proteomes" id="UP000623440"/>
    </source>
</evidence>
<accession>A0ABR8DZS5</accession>
<organism evidence="7 8">
    <name type="scientific">Nostoc flagelliforme FACHB-838</name>
    <dbReference type="NCBI Taxonomy" id="2692904"/>
    <lineage>
        <taxon>Bacteria</taxon>
        <taxon>Bacillati</taxon>
        <taxon>Cyanobacteriota</taxon>
        <taxon>Cyanophyceae</taxon>
        <taxon>Nostocales</taxon>
        <taxon>Nostocaceae</taxon>
        <taxon>Nostoc</taxon>
    </lineage>
</organism>
<keyword evidence="5" id="KW-0812">Transmembrane</keyword>
<feature type="transmembrane region" description="Helical" evidence="5">
    <location>
        <begin position="53"/>
        <end position="71"/>
    </location>
</feature>
<comment type="caution">
    <text evidence="7">The sequence shown here is derived from an EMBL/GenBank/DDBJ whole genome shotgun (WGS) entry which is preliminary data.</text>
</comment>
<dbReference type="Proteomes" id="UP000623440">
    <property type="component" value="Unassembled WGS sequence"/>
</dbReference>
<name>A0ABR8DZS5_9NOSO</name>
<dbReference type="InterPro" id="IPR002559">
    <property type="entry name" value="Transposase_11"/>
</dbReference>
<evidence type="ECO:0000256" key="5">
    <source>
        <dbReference type="SAM" id="Phobius"/>
    </source>
</evidence>
<keyword evidence="2" id="KW-0815">Transposition</keyword>
<evidence type="ECO:0000259" key="6">
    <source>
        <dbReference type="Pfam" id="PF01609"/>
    </source>
</evidence>
<dbReference type="EMBL" id="JACJSI010000156">
    <property type="protein sequence ID" value="MBD2534372.1"/>
    <property type="molecule type" value="Genomic_DNA"/>
</dbReference>
<evidence type="ECO:0000256" key="3">
    <source>
        <dbReference type="ARBA" id="ARBA00023125"/>
    </source>
</evidence>
<reference evidence="7 8" key="1">
    <citation type="journal article" date="2020" name="ISME J.">
        <title>Comparative genomics reveals insights into cyanobacterial evolution and habitat adaptation.</title>
        <authorList>
            <person name="Chen M.Y."/>
            <person name="Teng W.K."/>
            <person name="Zhao L."/>
            <person name="Hu C.X."/>
            <person name="Zhou Y.K."/>
            <person name="Han B.P."/>
            <person name="Song L.R."/>
            <person name="Shu W.S."/>
        </authorList>
    </citation>
    <scope>NUCLEOTIDE SEQUENCE [LARGE SCALE GENOMIC DNA]</scope>
    <source>
        <strain evidence="7 8">FACHB-838</strain>
    </source>
</reference>
<dbReference type="NCBIfam" id="NF033592">
    <property type="entry name" value="transpos_IS4_1"/>
    <property type="match status" value="1"/>
</dbReference>
<dbReference type="PANTHER" id="PTHR33258">
    <property type="entry name" value="TRANSPOSASE INSL FOR INSERTION SEQUENCE ELEMENT IS186A-RELATED"/>
    <property type="match status" value="1"/>
</dbReference>
<dbReference type="InterPro" id="IPR012337">
    <property type="entry name" value="RNaseH-like_sf"/>
</dbReference>
<sequence>MPKAAKRNSDHAQKHHTPTINNEAIASHLEELLTPAIFAQQKYYKQLGLRDRIINLSFMVAAVLTLLWRQVPGVQELTRLLAREDLLWCRATNVAQQSLSQRFLVFPAELFERVFKDLLPQLQLNWQQRLRRPLPDSIKFTLHNFDRIWIADGSTLEALFRKLKSLEDLKTGQLAGKICTVIDLVTRLPIEVWFHTNPAASETNFEASLLSLLPAKTLILLDRGFYHFQFLQQLINQEVHFITRLKAKASIKYLKIFSYDHSLKDRLIQLGTVRRGAPILTLRLIEIKVGKTSYSYITSVLDPAILPPYVVADLYRRRWRIEEAFYSVKRLLGLSYLWTGSINGVKLQVWATWLFYAVLVDLGDAVADELSLPFDRISLEMIYRGLYHFSVAYDKGKADDPIKYFAAPENQDLGVVKYLRKPLSKLDLSPFPAPS</sequence>
<keyword evidence="5" id="KW-0472">Membrane</keyword>
<evidence type="ECO:0000256" key="2">
    <source>
        <dbReference type="ARBA" id="ARBA00022578"/>
    </source>
</evidence>
<comment type="similarity">
    <text evidence="1">Belongs to the transposase 11 family.</text>
</comment>
<keyword evidence="5" id="KW-1133">Transmembrane helix</keyword>
<dbReference type="SUPFAM" id="SSF53098">
    <property type="entry name" value="Ribonuclease H-like"/>
    <property type="match status" value="1"/>
</dbReference>
<dbReference type="Pfam" id="PF01609">
    <property type="entry name" value="DDE_Tnp_1"/>
    <property type="match status" value="1"/>
</dbReference>
<proteinExistence type="inferred from homology"/>
<evidence type="ECO:0000256" key="4">
    <source>
        <dbReference type="ARBA" id="ARBA00023172"/>
    </source>
</evidence>
<evidence type="ECO:0000313" key="7">
    <source>
        <dbReference type="EMBL" id="MBD2534372.1"/>
    </source>
</evidence>
<gene>
    <name evidence="7" type="ORF">H6G97_34615</name>
</gene>
<feature type="domain" description="Transposase IS4-like" evidence="6">
    <location>
        <begin position="177"/>
        <end position="350"/>
    </location>
</feature>